<accession>A0A6C0U5W9</accession>
<protein>
    <recommendedName>
        <fullName evidence="3">Tetratricopeptide repeat protein</fullName>
    </recommendedName>
</protein>
<reference evidence="1 2" key="1">
    <citation type="submission" date="2020-02" db="EMBL/GenBank/DDBJ databases">
        <title>Genome sequencing for Kineobactrum sp. M2.</title>
        <authorList>
            <person name="Park S.-J."/>
        </authorList>
    </citation>
    <scope>NUCLEOTIDE SEQUENCE [LARGE SCALE GENOMIC DNA]</scope>
    <source>
        <strain evidence="1 2">M2</strain>
    </source>
</reference>
<sequence length="180" mass="20365">MPLATADSDIGEDGARHLQRLEQLELDQGPYAAGLEEPLMDLGHLHLNAGQFAQAGQLYRQALHIVRINDGLLSERQLPLVQNLLTVHRSLGDWQGLDQRYDYYHRIAGAPQDQGIGVTLEYFRWQREALRRQLDSSADRRLLRLYEHNARVLEETVTAGGLSRRRNTGAWSPVSCAICI</sequence>
<dbReference type="RefSeq" id="WP_163496193.1">
    <property type="nucleotide sequence ID" value="NZ_CP048711.1"/>
</dbReference>
<dbReference type="Gene3D" id="1.25.40.10">
    <property type="entry name" value="Tetratricopeptide repeat domain"/>
    <property type="match status" value="1"/>
</dbReference>
<evidence type="ECO:0000313" key="1">
    <source>
        <dbReference type="EMBL" id="QIB66759.1"/>
    </source>
</evidence>
<keyword evidence="2" id="KW-1185">Reference proteome</keyword>
<dbReference type="AlphaFoldDB" id="A0A6C0U5W9"/>
<dbReference type="KEGG" id="kim:G3T16_16515"/>
<name>A0A6C0U5W9_9GAMM</name>
<evidence type="ECO:0000313" key="2">
    <source>
        <dbReference type="Proteomes" id="UP000477680"/>
    </source>
</evidence>
<organism evidence="1 2">
    <name type="scientific">Kineobactrum salinum</name>
    <dbReference type="NCBI Taxonomy" id="2708301"/>
    <lineage>
        <taxon>Bacteria</taxon>
        <taxon>Pseudomonadati</taxon>
        <taxon>Pseudomonadota</taxon>
        <taxon>Gammaproteobacteria</taxon>
        <taxon>Cellvibrionales</taxon>
        <taxon>Halieaceae</taxon>
        <taxon>Kineobactrum</taxon>
    </lineage>
</organism>
<dbReference type="EMBL" id="CP048711">
    <property type="protein sequence ID" value="QIB66759.1"/>
    <property type="molecule type" value="Genomic_DNA"/>
</dbReference>
<evidence type="ECO:0008006" key="3">
    <source>
        <dbReference type="Google" id="ProtNLM"/>
    </source>
</evidence>
<dbReference type="InterPro" id="IPR011990">
    <property type="entry name" value="TPR-like_helical_dom_sf"/>
</dbReference>
<gene>
    <name evidence="1" type="ORF">G3T16_16515</name>
</gene>
<dbReference type="Proteomes" id="UP000477680">
    <property type="component" value="Chromosome"/>
</dbReference>
<proteinExistence type="predicted"/>